<comment type="caution">
    <text evidence="1">The sequence shown here is derived from an EMBL/GenBank/DDBJ whole genome shotgun (WGS) entry which is preliminary data.</text>
</comment>
<proteinExistence type="predicted"/>
<reference evidence="1" key="1">
    <citation type="journal article" date="2023" name="G3 (Bethesda)">
        <title>A reference genome for the long-term kleptoplast-retaining sea slug Elysia crispata morphotype clarki.</title>
        <authorList>
            <person name="Eastman K.E."/>
            <person name="Pendleton A.L."/>
            <person name="Shaikh M.A."/>
            <person name="Suttiyut T."/>
            <person name="Ogas R."/>
            <person name="Tomko P."/>
            <person name="Gavelis G."/>
            <person name="Widhalm J.R."/>
            <person name="Wisecaver J.H."/>
        </authorList>
    </citation>
    <scope>NUCLEOTIDE SEQUENCE</scope>
    <source>
        <strain evidence="1">ECLA1</strain>
    </source>
</reference>
<sequence>MTPKSQCGMLENLSTRRCRHCCVYEGSNQCRSLHERELCASGELVELVPVLKSSDVAKRLYAIVSWEKAGERLNGKAPLGLDTNVDQIINLEENIKTTSKFQASESCDISASFSFHFLSKIYSQTK</sequence>
<name>A0AAE0XN40_9GAST</name>
<protein>
    <submittedName>
        <fullName evidence="1">Uncharacterized protein</fullName>
    </submittedName>
</protein>
<dbReference type="AlphaFoldDB" id="A0AAE0XN40"/>
<gene>
    <name evidence="1" type="ORF">RRG08_023121</name>
</gene>
<dbReference type="EMBL" id="JAWDGP010008026">
    <property type="protein sequence ID" value="KAK3696927.1"/>
    <property type="molecule type" value="Genomic_DNA"/>
</dbReference>
<evidence type="ECO:0000313" key="1">
    <source>
        <dbReference type="EMBL" id="KAK3696927.1"/>
    </source>
</evidence>
<dbReference type="Proteomes" id="UP001283361">
    <property type="component" value="Unassembled WGS sequence"/>
</dbReference>
<organism evidence="1 2">
    <name type="scientific">Elysia crispata</name>
    <name type="common">lettuce slug</name>
    <dbReference type="NCBI Taxonomy" id="231223"/>
    <lineage>
        <taxon>Eukaryota</taxon>
        <taxon>Metazoa</taxon>
        <taxon>Spiralia</taxon>
        <taxon>Lophotrochozoa</taxon>
        <taxon>Mollusca</taxon>
        <taxon>Gastropoda</taxon>
        <taxon>Heterobranchia</taxon>
        <taxon>Euthyneura</taxon>
        <taxon>Panpulmonata</taxon>
        <taxon>Sacoglossa</taxon>
        <taxon>Placobranchoidea</taxon>
        <taxon>Plakobranchidae</taxon>
        <taxon>Elysia</taxon>
    </lineage>
</organism>
<accession>A0AAE0XN40</accession>
<keyword evidence="2" id="KW-1185">Reference proteome</keyword>
<evidence type="ECO:0000313" key="2">
    <source>
        <dbReference type="Proteomes" id="UP001283361"/>
    </source>
</evidence>